<gene>
    <name evidence="2" type="ORF">SAMN02746098_02945</name>
</gene>
<dbReference type="RefSeq" id="WP_073030484.1">
    <property type="nucleotide sequence ID" value="NZ_FQXJ01000010.1"/>
</dbReference>
<protein>
    <submittedName>
        <fullName evidence="2">Predicted nuclease of the RNAse H fold, HicB family</fullName>
    </submittedName>
</protein>
<evidence type="ECO:0000313" key="3">
    <source>
        <dbReference type="Proteomes" id="UP000183954"/>
    </source>
</evidence>
<dbReference type="Proteomes" id="UP000183954">
    <property type="component" value="Unassembled WGS sequence"/>
</dbReference>
<evidence type="ECO:0000259" key="1">
    <source>
        <dbReference type="Pfam" id="PF15919"/>
    </source>
</evidence>
<evidence type="ECO:0000313" key="2">
    <source>
        <dbReference type="EMBL" id="SHI19381.1"/>
    </source>
</evidence>
<dbReference type="Pfam" id="PF15919">
    <property type="entry name" value="HicB_lk_antitox"/>
    <property type="match status" value="1"/>
</dbReference>
<dbReference type="SUPFAM" id="SSF143100">
    <property type="entry name" value="TTHA1013/TTHA0281-like"/>
    <property type="match status" value="1"/>
</dbReference>
<dbReference type="AlphaFoldDB" id="A0A1M5Z5C3"/>
<feature type="domain" description="HicB-like antitoxin of toxin-antitoxin system" evidence="1">
    <location>
        <begin position="5"/>
        <end position="121"/>
    </location>
</feature>
<dbReference type="InterPro" id="IPR035069">
    <property type="entry name" value="TTHA1013/TTHA0281-like"/>
</dbReference>
<dbReference type="OrthoDB" id="5419659at2"/>
<dbReference type="PANTHER" id="PTHR34504:SF2">
    <property type="entry name" value="UPF0150 PROTEIN SSL0259"/>
    <property type="match status" value="1"/>
</dbReference>
<dbReference type="Gene3D" id="3.30.160.250">
    <property type="match status" value="1"/>
</dbReference>
<organism evidence="2 3">
    <name type="scientific">Desulfosporosinus lacus DSM 15449</name>
    <dbReference type="NCBI Taxonomy" id="1121420"/>
    <lineage>
        <taxon>Bacteria</taxon>
        <taxon>Bacillati</taxon>
        <taxon>Bacillota</taxon>
        <taxon>Clostridia</taxon>
        <taxon>Eubacteriales</taxon>
        <taxon>Desulfitobacteriaceae</taxon>
        <taxon>Desulfosporosinus</taxon>
    </lineage>
</organism>
<reference evidence="3" key="1">
    <citation type="submission" date="2016-11" db="EMBL/GenBank/DDBJ databases">
        <authorList>
            <person name="Varghese N."/>
            <person name="Submissions S."/>
        </authorList>
    </citation>
    <scope>NUCLEOTIDE SEQUENCE [LARGE SCALE GENOMIC DNA]</scope>
    <source>
        <strain evidence="3">DSM 15449</strain>
    </source>
</reference>
<dbReference type="InterPro" id="IPR031807">
    <property type="entry name" value="HicB-like"/>
</dbReference>
<dbReference type="EMBL" id="FQXJ01000010">
    <property type="protein sequence ID" value="SHI19381.1"/>
    <property type="molecule type" value="Genomic_DNA"/>
</dbReference>
<sequence length="132" mass="14522">MRLIYPACFYPSEDGYTVVFPDLPGCVTEGDTLPEAMDMAIDAASGWLLGEVEENKQLPKATNIKNVIPNEYENGFVSLIGVDLDEYSQKHGNKAVKKTLTIPAWLNTIAEENNVNFSQVLQSALKDQLGIS</sequence>
<proteinExistence type="predicted"/>
<dbReference type="STRING" id="1121420.SAMN02746098_02945"/>
<dbReference type="PANTHER" id="PTHR34504">
    <property type="entry name" value="ANTITOXIN HICB"/>
    <property type="match status" value="1"/>
</dbReference>
<accession>A0A1M5Z5C3</accession>
<keyword evidence="3" id="KW-1185">Reference proteome</keyword>
<dbReference type="InterPro" id="IPR051404">
    <property type="entry name" value="TA_system_antitoxin"/>
</dbReference>
<name>A0A1M5Z5C3_9FIRM</name>